<protein>
    <recommendedName>
        <fullName evidence="2">PepSY domain-containing protein</fullName>
    </recommendedName>
</protein>
<dbReference type="Gene3D" id="3.10.450.40">
    <property type="match status" value="2"/>
</dbReference>
<keyword evidence="4" id="KW-1185">Reference proteome</keyword>
<organism evidence="3 4">
    <name type="scientific">Vagococcus elongatus</name>
    <dbReference type="NCBI Taxonomy" id="180344"/>
    <lineage>
        <taxon>Bacteria</taxon>
        <taxon>Bacillati</taxon>
        <taxon>Bacillota</taxon>
        <taxon>Bacilli</taxon>
        <taxon>Lactobacillales</taxon>
        <taxon>Enterococcaceae</taxon>
        <taxon>Vagococcus</taxon>
    </lineage>
</organism>
<dbReference type="RefSeq" id="WP_126807598.1">
    <property type="nucleotide sequence ID" value="NZ_NGKA01000004.1"/>
</dbReference>
<dbReference type="AlphaFoldDB" id="A0A430B142"/>
<feature type="compositionally biased region" description="Basic and acidic residues" evidence="1">
    <location>
        <begin position="22"/>
        <end position="39"/>
    </location>
</feature>
<evidence type="ECO:0000256" key="1">
    <source>
        <dbReference type="SAM" id="MobiDB-lite"/>
    </source>
</evidence>
<dbReference type="Proteomes" id="UP000287605">
    <property type="component" value="Unassembled WGS sequence"/>
</dbReference>
<feature type="compositionally biased region" description="Basic and acidic residues" evidence="1">
    <location>
        <begin position="49"/>
        <end position="62"/>
    </location>
</feature>
<dbReference type="EMBL" id="NGKA01000004">
    <property type="protein sequence ID" value="RSU14057.1"/>
    <property type="molecule type" value="Genomic_DNA"/>
</dbReference>
<proteinExistence type="predicted"/>
<dbReference type="OrthoDB" id="2943484at2"/>
<name>A0A430B142_9ENTE</name>
<feature type="domain" description="PepSY" evidence="2">
    <location>
        <begin position="155"/>
        <end position="212"/>
    </location>
</feature>
<evidence type="ECO:0000259" key="2">
    <source>
        <dbReference type="Pfam" id="PF03413"/>
    </source>
</evidence>
<feature type="region of interest" description="Disordered" evidence="1">
    <location>
        <begin position="21"/>
        <end position="62"/>
    </location>
</feature>
<sequence length="216" mass="24252">MKKMLVIGWLSFSLLFTGCAPKKSEQSNDKEASDVKETTEISIEDSTEETEKKDDNKVQVAPEGKENVRIQVTLEEAIAKYQSTFPGSDIISIELEEERGRYRYEIQGVDDDVEYELYIHAATGEVSDMETESLDDDERHGVERQREALDLTNLLSIEKAGEVAEAAIGEGQAVEWSLERDDGITYWEVKVRVGSSESSVKLDSKTGNVLEIDFDD</sequence>
<feature type="domain" description="PepSY" evidence="2">
    <location>
        <begin position="72"/>
        <end position="129"/>
    </location>
</feature>
<dbReference type="InterPro" id="IPR025711">
    <property type="entry name" value="PepSY"/>
</dbReference>
<accession>A0A430B142</accession>
<evidence type="ECO:0000313" key="3">
    <source>
        <dbReference type="EMBL" id="RSU14057.1"/>
    </source>
</evidence>
<evidence type="ECO:0000313" key="4">
    <source>
        <dbReference type="Proteomes" id="UP000287605"/>
    </source>
</evidence>
<dbReference type="Pfam" id="PF03413">
    <property type="entry name" value="PepSY"/>
    <property type="match status" value="2"/>
</dbReference>
<gene>
    <name evidence="3" type="ORF">CBF29_04010</name>
</gene>
<dbReference type="PROSITE" id="PS51257">
    <property type="entry name" value="PROKAR_LIPOPROTEIN"/>
    <property type="match status" value="1"/>
</dbReference>
<reference evidence="3 4" key="1">
    <citation type="submission" date="2017-05" db="EMBL/GenBank/DDBJ databases">
        <title>Vagococcus spp. assemblies.</title>
        <authorList>
            <person name="Gulvik C.A."/>
        </authorList>
    </citation>
    <scope>NUCLEOTIDE SEQUENCE [LARGE SCALE GENOMIC DNA]</scope>
    <source>
        <strain evidence="3 4">CCUG 51432</strain>
    </source>
</reference>
<comment type="caution">
    <text evidence="3">The sequence shown here is derived from an EMBL/GenBank/DDBJ whole genome shotgun (WGS) entry which is preliminary data.</text>
</comment>